<dbReference type="HOGENOM" id="CLU_2675081_0_0_1"/>
<dbReference type="AlphaFoldDB" id="A0A0E0BNV4"/>
<reference evidence="2" key="1">
    <citation type="submission" date="2015-04" db="UniProtKB">
        <authorList>
            <consortium name="EnsemblPlants"/>
        </authorList>
    </citation>
    <scope>IDENTIFICATION</scope>
</reference>
<dbReference type="Gramene" id="OGLUM12G03290.1">
    <property type="protein sequence ID" value="OGLUM12G03290.1"/>
    <property type="gene ID" value="OGLUM12G03290"/>
</dbReference>
<keyword evidence="1" id="KW-1133">Transmembrane helix</keyword>
<accession>A0A0E0BNV4</accession>
<dbReference type="EnsemblPlants" id="OGLUM12G03290.1">
    <property type="protein sequence ID" value="OGLUM12G03290.1"/>
    <property type="gene ID" value="OGLUM12G03290"/>
</dbReference>
<reference evidence="2" key="2">
    <citation type="submission" date="2018-05" db="EMBL/GenBank/DDBJ databases">
        <title>OgluRS3 (Oryza glumaepatula Reference Sequence Version 3).</title>
        <authorList>
            <person name="Zhang J."/>
            <person name="Kudrna D."/>
            <person name="Lee S."/>
            <person name="Talag J."/>
            <person name="Welchert J."/>
            <person name="Wing R.A."/>
        </authorList>
    </citation>
    <scope>NUCLEOTIDE SEQUENCE [LARGE SCALE GENOMIC DNA]</scope>
</reference>
<organism evidence="2">
    <name type="scientific">Oryza glumipatula</name>
    <dbReference type="NCBI Taxonomy" id="40148"/>
    <lineage>
        <taxon>Eukaryota</taxon>
        <taxon>Viridiplantae</taxon>
        <taxon>Streptophyta</taxon>
        <taxon>Embryophyta</taxon>
        <taxon>Tracheophyta</taxon>
        <taxon>Spermatophyta</taxon>
        <taxon>Magnoliopsida</taxon>
        <taxon>Liliopsida</taxon>
        <taxon>Poales</taxon>
        <taxon>Poaceae</taxon>
        <taxon>BOP clade</taxon>
        <taxon>Oryzoideae</taxon>
        <taxon>Oryzeae</taxon>
        <taxon>Oryzinae</taxon>
        <taxon>Oryza</taxon>
    </lineage>
</organism>
<name>A0A0E0BNV4_9ORYZ</name>
<dbReference type="Proteomes" id="UP000026961">
    <property type="component" value="Chromosome 12"/>
</dbReference>
<evidence type="ECO:0000256" key="1">
    <source>
        <dbReference type="SAM" id="Phobius"/>
    </source>
</evidence>
<protein>
    <submittedName>
        <fullName evidence="2">Uncharacterized protein</fullName>
    </submittedName>
</protein>
<keyword evidence="1" id="KW-0812">Transmembrane</keyword>
<feature type="transmembrane region" description="Helical" evidence="1">
    <location>
        <begin position="33"/>
        <end position="57"/>
    </location>
</feature>
<keyword evidence="1" id="KW-0472">Membrane</keyword>
<evidence type="ECO:0000313" key="3">
    <source>
        <dbReference type="Proteomes" id="UP000026961"/>
    </source>
</evidence>
<sequence length="75" mass="8544">MYTCKLSSMFSFDHLITFLTCLNARDWVTGCDFQILVVLICIRVGLIASRGALLSCIDRAAGPRMTRRCRRMKNI</sequence>
<keyword evidence="3" id="KW-1185">Reference proteome</keyword>
<proteinExistence type="predicted"/>
<evidence type="ECO:0000313" key="2">
    <source>
        <dbReference type="EnsemblPlants" id="OGLUM12G03290.1"/>
    </source>
</evidence>